<feature type="compositionally biased region" description="Basic and acidic residues" evidence="1">
    <location>
        <begin position="200"/>
        <end position="259"/>
    </location>
</feature>
<evidence type="ECO:0000313" key="2">
    <source>
        <dbReference type="Proteomes" id="UP000038045"/>
    </source>
</evidence>
<feature type="region of interest" description="Disordered" evidence="1">
    <location>
        <begin position="1"/>
        <end position="474"/>
    </location>
</feature>
<dbReference type="AlphaFoldDB" id="A0A0N4Z2Z3"/>
<feature type="compositionally biased region" description="Low complexity" evidence="1">
    <location>
        <begin position="27"/>
        <end position="40"/>
    </location>
</feature>
<name>A0A0N4Z2Z3_PARTI</name>
<feature type="compositionally biased region" description="Basic and acidic residues" evidence="1">
    <location>
        <begin position="133"/>
        <end position="144"/>
    </location>
</feature>
<organism evidence="2 3">
    <name type="scientific">Parastrongyloides trichosuri</name>
    <name type="common">Possum-specific nematode worm</name>
    <dbReference type="NCBI Taxonomy" id="131310"/>
    <lineage>
        <taxon>Eukaryota</taxon>
        <taxon>Metazoa</taxon>
        <taxon>Ecdysozoa</taxon>
        <taxon>Nematoda</taxon>
        <taxon>Chromadorea</taxon>
        <taxon>Rhabditida</taxon>
        <taxon>Tylenchina</taxon>
        <taxon>Panagrolaimomorpha</taxon>
        <taxon>Strongyloidoidea</taxon>
        <taxon>Strongyloididae</taxon>
        <taxon>Parastrongyloides</taxon>
    </lineage>
</organism>
<feature type="compositionally biased region" description="Basic residues" evidence="1">
    <location>
        <begin position="333"/>
        <end position="347"/>
    </location>
</feature>
<feature type="compositionally biased region" description="Basic and acidic residues" evidence="1">
    <location>
        <begin position="270"/>
        <end position="291"/>
    </location>
</feature>
<feature type="compositionally biased region" description="Basic residues" evidence="1">
    <location>
        <begin position="301"/>
        <end position="315"/>
    </location>
</feature>
<feature type="compositionally biased region" description="Basic and acidic residues" evidence="1">
    <location>
        <begin position="159"/>
        <end position="175"/>
    </location>
</feature>
<dbReference type="WBParaSite" id="PTRK_0000127600.1">
    <property type="protein sequence ID" value="PTRK_0000127600.1"/>
    <property type="gene ID" value="PTRK_0000127600"/>
</dbReference>
<reference evidence="3" key="1">
    <citation type="submission" date="2017-02" db="UniProtKB">
        <authorList>
            <consortium name="WormBaseParasite"/>
        </authorList>
    </citation>
    <scope>IDENTIFICATION</scope>
</reference>
<evidence type="ECO:0000256" key="1">
    <source>
        <dbReference type="SAM" id="MobiDB-lite"/>
    </source>
</evidence>
<feature type="compositionally biased region" description="Basic residues" evidence="1">
    <location>
        <begin position="402"/>
        <end position="417"/>
    </location>
</feature>
<sequence>MLDQNLCTRSAAVMDKPSKDADETGADADSSPSVSPAALAKAERAAHAGLVQRSGAASGAHGERQGLPAGRLHHRRAAGRPAPSGPDGHGCGDRAGRGLCQRHRAQGSARGRDRVSLRVGGRDRARLAGRRAGGRDDGAEERRARAGSGRPGQLPQRHGRQDRGAGYGRADDHRGLVPVGRDLVGNSRSNRDGLLCPGRGDGRGRGASDQGSRRADHRPDRQDGRGGRRDRTDAGRPDRPSRPDAAAEGRQRHDRDLSGLRHRPAGAVHGADDDGRGRERDQRNDLREPFHARAGTGAPGRGHHRPCGRGRGARRRGAEGRAGHGDRSSRLHVSGHRRSCGRRRCGRKPGADDAPSPAGRGCGRPADHLGRASGRHHASGRHPLGEGGAAPDRRPVTLLLGMRRHARHGGHAVRRRPGGQEPPPAASARGCAGAVGARLPADRGAGRSGDDDVRGRRGSADRRGVSGCGADRPV</sequence>
<evidence type="ECO:0000313" key="3">
    <source>
        <dbReference type="WBParaSite" id="PTRK_0000127600.1"/>
    </source>
</evidence>
<proteinExistence type="predicted"/>
<keyword evidence="2" id="KW-1185">Reference proteome</keyword>
<protein>
    <submittedName>
        <fullName evidence="3">Serine/threonine protein kinase</fullName>
    </submittedName>
</protein>
<feature type="compositionally biased region" description="Basic and acidic residues" evidence="1">
    <location>
        <begin position="110"/>
        <end position="126"/>
    </location>
</feature>
<accession>A0A0N4Z2Z3</accession>
<feature type="compositionally biased region" description="Basic and acidic residues" evidence="1">
    <location>
        <begin position="316"/>
        <end position="329"/>
    </location>
</feature>
<feature type="compositionally biased region" description="Basic and acidic residues" evidence="1">
    <location>
        <begin position="440"/>
        <end position="464"/>
    </location>
</feature>
<dbReference type="Proteomes" id="UP000038045">
    <property type="component" value="Unplaced"/>
</dbReference>